<accession>A0AAW0Q684</accession>
<evidence type="ECO:0000256" key="1">
    <source>
        <dbReference type="ARBA" id="ARBA00022614"/>
    </source>
</evidence>
<evidence type="ECO:0000256" key="4">
    <source>
        <dbReference type="ARBA" id="ARBA00022840"/>
    </source>
</evidence>
<dbReference type="InterPro" id="IPR013320">
    <property type="entry name" value="ConA-like_dom_sf"/>
</dbReference>
<proteinExistence type="predicted"/>
<dbReference type="GO" id="GO:0005524">
    <property type="term" value="F:ATP binding"/>
    <property type="evidence" value="ECO:0007669"/>
    <property type="project" value="UniProtKB-KW"/>
</dbReference>
<name>A0AAW0Q684_9GOBI</name>
<dbReference type="Proteomes" id="UP001460270">
    <property type="component" value="Unassembled WGS sequence"/>
</dbReference>
<keyword evidence="2" id="KW-0677">Repeat</keyword>
<gene>
    <name evidence="6" type="ORF">WMY93_001612</name>
</gene>
<dbReference type="EMBL" id="JBBPFD010000002">
    <property type="protein sequence ID" value="KAK7938286.1"/>
    <property type="molecule type" value="Genomic_DNA"/>
</dbReference>
<dbReference type="Pfam" id="PF17779">
    <property type="entry name" value="WHD_NOD2"/>
    <property type="match status" value="1"/>
</dbReference>
<keyword evidence="3" id="KW-0547">Nucleotide-binding</keyword>
<keyword evidence="4" id="KW-0067">ATP-binding</keyword>
<evidence type="ECO:0000256" key="3">
    <source>
        <dbReference type="ARBA" id="ARBA00022741"/>
    </source>
</evidence>
<dbReference type="Pfam" id="PF13765">
    <property type="entry name" value="PRY"/>
    <property type="match status" value="1"/>
</dbReference>
<dbReference type="InterPro" id="IPR043136">
    <property type="entry name" value="B30.2/SPRY_sf"/>
</dbReference>
<organism evidence="6 7">
    <name type="scientific">Mugilogobius chulae</name>
    <name type="common">yellowstripe goby</name>
    <dbReference type="NCBI Taxonomy" id="88201"/>
    <lineage>
        <taxon>Eukaryota</taxon>
        <taxon>Metazoa</taxon>
        <taxon>Chordata</taxon>
        <taxon>Craniata</taxon>
        <taxon>Vertebrata</taxon>
        <taxon>Euteleostomi</taxon>
        <taxon>Actinopterygii</taxon>
        <taxon>Neopterygii</taxon>
        <taxon>Teleostei</taxon>
        <taxon>Neoteleostei</taxon>
        <taxon>Acanthomorphata</taxon>
        <taxon>Gobiaria</taxon>
        <taxon>Gobiiformes</taxon>
        <taxon>Gobioidei</taxon>
        <taxon>Gobiidae</taxon>
        <taxon>Gobionellinae</taxon>
        <taxon>Mugilogobius</taxon>
    </lineage>
</organism>
<evidence type="ECO:0000313" key="6">
    <source>
        <dbReference type="EMBL" id="KAK7938286.1"/>
    </source>
</evidence>
<dbReference type="InterPro" id="IPR051261">
    <property type="entry name" value="NLR"/>
</dbReference>
<dbReference type="InterPro" id="IPR041075">
    <property type="entry name" value="NOD1/2_WH"/>
</dbReference>
<reference evidence="7" key="1">
    <citation type="submission" date="2024-04" db="EMBL/GenBank/DDBJ databases">
        <title>Salinicola lusitanus LLJ914,a marine bacterium isolated from the Okinawa Trough.</title>
        <authorList>
            <person name="Li J."/>
        </authorList>
    </citation>
    <scope>NUCLEOTIDE SEQUENCE [LARGE SCALE GENOMIC DNA]</scope>
</reference>
<sequence>MVTEVRGFTDPQKDEYFMQRFRNKPDTIISHIKSVRSLDIMSHIPIFCWILSTVLQKLLEQRRKPKLPRTLTQMYVHFLVHQAKVKNIKYQQRSSWTPETRKMVLSLSKLAFEQLQKGNLIFYQSDLRECGLDAEEAARYSGVFTQTFYNSGKNLLKTQDSSEIPKLMFDPGNSDKTLYDLDHSDFHELEDCLDSQRRDHFYAVWMSGVRKGRGCSGLSSKLRPLTSKRVKPELNHPGASAELLTALQDDPQRPLQSVRLKPAGPQYLTPGLQKYYTHITLDPDTVNRFMQLSDDQRTVTLVKEEQPYPDSAQRFEVLQVLSSSPLIGRCYWEVEWSGGVVDIAVSYSGIQRKGEREECEFGIDYKSWSLRISAMGFSVRHNNQETVVPSNASSGDSQSSPPQTPPPPLVLLSPLLPPLSPPLVHSPRGVWVCSWTLILSLSLTFLQAVQFFFTRLTLFSQSRCSQASSSLTLAVQYR</sequence>
<dbReference type="InterPro" id="IPR003879">
    <property type="entry name" value="Butyrophylin_SPRY"/>
</dbReference>
<dbReference type="AlphaFoldDB" id="A0AAW0Q684"/>
<dbReference type="Gene3D" id="2.60.120.920">
    <property type="match status" value="1"/>
</dbReference>
<dbReference type="InterPro" id="IPR006574">
    <property type="entry name" value="PRY"/>
</dbReference>
<keyword evidence="7" id="KW-1185">Reference proteome</keyword>
<evidence type="ECO:0000259" key="5">
    <source>
        <dbReference type="SMART" id="SM00589"/>
    </source>
</evidence>
<dbReference type="SMART" id="SM00589">
    <property type="entry name" value="PRY"/>
    <property type="match status" value="1"/>
</dbReference>
<comment type="caution">
    <text evidence="6">The sequence shown here is derived from an EMBL/GenBank/DDBJ whole genome shotgun (WGS) entry which is preliminary data.</text>
</comment>
<dbReference type="PRINTS" id="PR01407">
    <property type="entry name" value="BUTYPHLNCDUF"/>
</dbReference>
<dbReference type="PANTHER" id="PTHR24106">
    <property type="entry name" value="NACHT, LRR AND CARD DOMAINS-CONTAINING"/>
    <property type="match status" value="1"/>
</dbReference>
<keyword evidence="1" id="KW-0433">Leucine-rich repeat</keyword>
<protein>
    <recommendedName>
        <fullName evidence="5">SPRY-associated domain-containing protein</fullName>
    </recommendedName>
</protein>
<evidence type="ECO:0000256" key="2">
    <source>
        <dbReference type="ARBA" id="ARBA00022737"/>
    </source>
</evidence>
<feature type="domain" description="SPRY-associated" evidence="5">
    <location>
        <begin position="276"/>
        <end position="327"/>
    </location>
</feature>
<evidence type="ECO:0000313" key="7">
    <source>
        <dbReference type="Proteomes" id="UP001460270"/>
    </source>
</evidence>
<dbReference type="SUPFAM" id="SSF49899">
    <property type="entry name" value="Concanavalin A-like lectins/glucanases"/>
    <property type="match status" value="1"/>
</dbReference>